<dbReference type="Proteomes" id="UP001163321">
    <property type="component" value="Chromosome 6"/>
</dbReference>
<proteinExistence type="predicted"/>
<keyword evidence="2" id="KW-1185">Reference proteome</keyword>
<sequence length="181" mass="20437">MSADRDICREQYAVFVASAEHELYSGDPGEDQGEDSHVRLVPDRSRRNTATSGNQMDVYSQHCLLKTNDWSLDIMEISIMVLRTIRRMVIEEELESKYNSFVEIPSDIHVIAVECKSLLEPMNEDNCTGYLALGPVLTRKMHMLSSTTFGRVDTATKSQKTSAAFMDSIVAGLITWLQRNL</sequence>
<organism evidence="1 2">
    <name type="scientific">Peronosclerospora sorghi</name>
    <dbReference type="NCBI Taxonomy" id="230839"/>
    <lineage>
        <taxon>Eukaryota</taxon>
        <taxon>Sar</taxon>
        <taxon>Stramenopiles</taxon>
        <taxon>Oomycota</taxon>
        <taxon>Peronosporomycetes</taxon>
        <taxon>Peronosporales</taxon>
        <taxon>Peronosporaceae</taxon>
        <taxon>Peronosclerospora</taxon>
    </lineage>
</organism>
<gene>
    <name evidence="1" type="ORF">PsorP6_011207</name>
</gene>
<evidence type="ECO:0000313" key="2">
    <source>
        <dbReference type="Proteomes" id="UP001163321"/>
    </source>
</evidence>
<comment type="caution">
    <text evidence="1">The sequence shown here is derived from an EMBL/GenBank/DDBJ whole genome shotgun (WGS) entry which is preliminary data.</text>
</comment>
<accession>A0ACC0VU02</accession>
<name>A0ACC0VU02_9STRA</name>
<reference evidence="1 2" key="1">
    <citation type="journal article" date="2022" name="bioRxiv">
        <title>The genome of the oomycete Peronosclerospora sorghi, a cosmopolitan pathogen of maize and sorghum, is inflated with dispersed pseudogenes.</title>
        <authorList>
            <person name="Fletcher K."/>
            <person name="Martin F."/>
            <person name="Isakeit T."/>
            <person name="Cavanaugh K."/>
            <person name="Magill C."/>
            <person name="Michelmore R."/>
        </authorList>
    </citation>
    <scope>NUCLEOTIDE SEQUENCE [LARGE SCALE GENOMIC DNA]</scope>
    <source>
        <strain evidence="1">P6</strain>
    </source>
</reference>
<protein>
    <submittedName>
        <fullName evidence="1">Uncharacterized protein</fullName>
    </submittedName>
</protein>
<evidence type="ECO:0000313" key="1">
    <source>
        <dbReference type="EMBL" id="KAI9910030.1"/>
    </source>
</evidence>
<dbReference type="EMBL" id="CM047585">
    <property type="protein sequence ID" value="KAI9910030.1"/>
    <property type="molecule type" value="Genomic_DNA"/>
</dbReference>